<proteinExistence type="predicted"/>
<dbReference type="AlphaFoldDB" id="X1HXT7"/>
<reference evidence="1" key="1">
    <citation type="journal article" date="2014" name="Front. Microbiol.">
        <title>High frequency of phylogenetically diverse reductive dehalogenase-homologous genes in deep subseafloor sedimentary metagenomes.</title>
        <authorList>
            <person name="Kawai M."/>
            <person name="Futagami T."/>
            <person name="Toyoda A."/>
            <person name="Takaki Y."/>
            <person name="Nishi S."/>
            <person name="Hori S."/>
            <person name="Arai W."/>
            <person name="Tsubouchi T."/>
            <person name="Morono Y."/>
            <person name="Uchiyama I."/>
            <person name="Ito T."/>
            <person name="Fujiyama A."/>
            <person name="Inagaki F."/>
            <person name="Takami H."/>
        </authorList>
    </citation>
    <scope>NUCLEOTIDE SEQUENCE</scope>
    <source>
        <strain evidence="1">Expedition CK06-06</strain>
    </source>
</reference>
<sequence length="139" mass="16101">MLAQIEEYWDKLFSDPIVVDTPHGKITILPQRTNNIIEQLFREVKRWFRKKSGMKSLSKILKGILADTPFIKNLENPEYMKIILDGKSYLEEGFAEIDAKLVRRELLKMTNDSVKIPPQIKKLIKKPGFPDILVEAFTG</sequence>
<organism evidence="1">
    <name type="scientific">marine sediment metagenome</name>
    <dbReference type="NCBI Taxonomy" id="412755"/>
    <lineage>
        <taxon>unclassified sequences</taxon>
        <taxon>metagenomes</taxon>
        <taxon>ecological metagenomes</taxon>
    </lineage>
</organism>
<protein>
    <submittedName>
        <fullName evidence="1">Uncharacterized protein</fullName>
    </submittedName>
</protein>
<name>X1HXT7_9ZZZZ</name>
<gene>
    <name evidence="1" type="ORF">S03H2_31669</name>
</gene>
<comment type="caution">
    <text evidence="1">The sequence shown here is derived from an EMBL/GenBank/DDBJ whole genome shotgun (WGS) entry which is preliminary data.</text>
</comment>
<dbReference type="EMBL" id="BARU01019216">
    <property type="protein sequence ID" value="GAH50103.1"/>
    <property type="molecule type" value="Genomic_DNA"/>
</dbReference>
<evidence type="ECO:0000313" key="1">
    <source>
        <dbReference type="EMBL" id="GAH50103.1"/>
    </source>
</evidence>
<accession>X1HXT7</accession>